<gene>
    <name evidence="3" type="ORF">BCR35DRAFT_336131</name>
</gene>
<keyword evidence="1" id="KW-0479">Metal-binding</keyword>
<keyword evidence="4" id="KW-1185">Reference proteome</keyword>
<dbReference type="PROSITE" id="PS51471">
    <property type="entry name" value="FE2OG_OXY"/>
    <property type="match status" value="1"/>
</dbReference>
<dbReference type="AlphaFoldDB" id="A0A1Y2CN11"/>
<dbReference type="InterPro" id="IPR027443">
    <property type="entry name" value="IPNS-like_sf"/>
</dbReference>
<keyword evidence="1" id="KW-0560">Oxidoreductase</keyword>
<dbReference type="SUPFAM" id="SSF51197">
    <property type="entry name" value="Clavaminate synthase-like"/>
    <property type="match status" value="1"/>
</dbReference>
<accession>A0A1Y2CN11</accession>
<evidence type="ECO:0000256" key="1">
    <source>
        <dbReference type="RuleBase" id="RU003682"/>
    </source>
</evidence>
<evidence type="ECO:0000313" key="4">
    <source>
        <dbReference type="Proteomes" id="UP000193467"/>
    </source>
</evidence>
<evidence type="ECO:0000259" key="2">
    <source>
        <dbReference type="PROSITE" id="PS51471"/>
    </source>
</evidence>
<dbReference type="InParanoid" id="A0A1Y2CN11"/>
<keyword evidence="1" id="KW-0408">Iron</keyword>
<dbReference type="STRING" id="106004.A0A1Y2CN11"/>
<organism evidence="3 4">
    <name type="scientific">Leucosporidium creatinivorum</name>
    <dbReference type="NCBI Taxonomy" id="106004"/>
    <lineage>
        <taxon>Eukaryota</taxon>
        <taxon>Fungi</taxon>
        <taxon>Dikarya</taxon>
        <taxon>Basidiomycota</taxon>
        <taxon>Pucciniomycotina</taxon>
        <taxon>Microbotryomycetes</taxon>
        <taxon>Leucosporidiales</taxon>
        <taxon>Leucosporidium</taxon>
    </lineage>
</organism>
<dbReference type="FunCoup" id="A0A1Y2CN11">
    <property type="interactions" value="11"/>
</dbReference>
<dbReference type="InterPro" id="IPR050231">
    <property type="entry name" value="Iron_ascorbate_oxido_reductase"/>
</dbReference>
<feature type="domain" description="Fe2OG dioxygenase" evidence="2">
    <location>
        <begin position="196"/>
        <end position="292"/>
    </location>
</feature>
<comment type="similarity">
    <text evidence="1">Belongs to the iron/ascorbate-dependent oxidoreductase family.</text>
</comment>
<dbReference type="OrthoDB" id="288590at2759"/>
<dbReference type="Proteomes" id="UP000193467">
    <property type="component" value="Unassembled WGS sequence"/>
</dbReference>
<dbReference type="InterPro" id="IPR044861">
    <property type="entry name" value="IPNS-like_FE2OG_OXY"/>
</dbReference>
<protein>
    <recommendedName>
        <fullName evidence="2">Fe2OG dioxygenase domain-containing protein</fullName>
    </recommendedName>
</protein>
<dbReference type="Pfam" id="PF14226">
    <property type="entry name" value="DIOX_N"/>
    <property type="match status" value="1"/>
</dbReference>
<comment type="caution">
    <text evidence="3">The sequence shown here is derived from an EMBL/GenBank/DDBJ whole genome shotgun (WGS) entry which is preliminary data.</text>
</comment>
<name>A0A1Y2CN11_9BASI</name>
<sequence>MASLPTFDLPVLSLALLETAEGREKLAQQFREAGETTGFMQVIDHGVSPSLISRAFAAAEAFFALPLAEKQALARDPFTNRGYELIGGQALEGSLGSSEVQEGLVDAEKVKVGSGDQKEGLMMGDDRIREGDKNWGRFGHGRNRLPSEDAQPRLRGLVDEYFDAVKEVPRKMMEVVALSLGLDPKTCFTAEASKDPIMALRFLHYPATDLANITGIGSHSDFGFLATVAVTDTPGLELFYQGQWLDVIPIPGAFVINIGDSLSKVTGYKSSLHRVINKSGRSRYSIPLFLEGNSDFIVKPLVPVDGDQEEYLTVEQVLRSRFDSTYKTG</sequence>
<dbReference type="PANTHER" id="PTHR47990">
    <property type="entry name" value="2-OXOGLUTARATE (2OG) AND FE(II)-DEPENDENT OXYGENASE SUPERFAMILY PROTEIN-RELATED"/>
    <property type="match status" value="1"/>
</dbReference>
<proteinExistence type="inferred from homology"/>
<dbReference type="EMBL" id="MCGR01000114">
    <property type="protein sequence ID" value="ORY48419.1"/>
    <property type="molecule type" value="Genomic_DNA"/>
</dbReference>
<dbReference type="Gene3D" id="2.60.120.330">
    <property type="entry name" value="B-lactam Antibiotic, Isopenicillin N Synthase, Chain"/>
    <property type="match status" value="1"/>
</dbReference>
<dbReference type="InterPro" id="IPR005123">
    <property type="entry name" value="Oxoglu/Fe-dep_dioxygenase_dom"/>
</dbReference>
<dbReference type="GO" id="GO:0016491">
    <property type="term" value="F:oxidoreductase activity"/>
    <property type="evidence" value="ECO:0007669"/>
    <property type="project" value="UniProtKB-KW"/>
</dbReference>
<reference evidence="3 4" key="1">
    <citation type="submission" date="2016-07" db="EMBL/GenBank/DDBJ databases">
        <title>Pervasive Adenine N6-methylation of Active Genes in Fungi.</title>
        <authorList>
            <consortium name="DOE Joint Genome Institute"/>
            <person name="Mondo S.J."/>
            <person name="Dannebaum R.O."/>
            <person name="Kuo R.C."/>
            <person name="Labutti K."/>
            <person name="Haridas S."/>
            <person name="Kuo A."/>
            <person name="Salamov A."/>
            <person name="Ahrendt S.R."/>
            <person name="Lipzen A."/>
            <person name="Sullivan W."/>
            <person name="Andreopoulos W.B."/>
            <person name="Clum A."/>
            <person name="Lindquist E."/>
            <person name="Daum C."/>
            <person name="Ramamoorthy G.K."/>
            <person name="Gryganskyi A."/>
            <person name="Culley D."/>
            <person name="Magnuson J.K."/>
            <person name="James T.Y."/>
            <person name="O'Malley M.A."/>
            <person name="Stajich J.E."/>
            <person name="Spatafora J.W."/>
            <person name="Visel A."/>
            <person name="Grigoriev I.V."/>
        </authorList>
    </citation>
    <scope>NUCLEOTIDE SEQUENCE [LARGE SCALE GENOMIC DNA]</scope>
    <source>
        <strain evidence="3 4">62-1032</strain>
    </source>
</reference>
<dbReference type="Pfam" id="PF03171">
    <property type="entry name" value="2OG-FeII_Oxy"/>
    <property type="match status" value="1"/>
</dbReference>
<dbReference type="InterPro" id="IPR026992">
    <property type="entry name" value="DIOX_N"/>
</dbReference>
<evidence type="ECO:0000313" key="3">
    <source>
        <dbReference type="EMBL" id="ORY48419.1"/>
    </source>
</evidence>
<dbReference type="GO" id="GO:0046872">
    <property type="term" value="F:metal ion binding"/>
    <property type="evidence" value="ECO:0007669"/>
    <property type="project" value="UniProtKB-KW"/>
</dbReference>